<dbReference type="PANTHER" id="PTHR43168">
    <property type="entry name" value="50S RIBOSOMAL PROTEIN L33, CHLOROPLASTIC"/>
    <property type="match status" value="1"/>
</dbReference>
<keyword evidence="3 5" id="KW-0687">Ribonucleoprotein</keyword>
<sequence>MGKNKGSRIIITLECDCKDKDNNQIRKNGVMRYTSSKNKRNTPNRIQLQKFCRYCNKHCMFKEIK</sequence>
<dbReference type="GO" id="GO:1990904">
    <property type="term" value="C:ribonucleoprotein complex"/>
    <property type="evidence" value="ECO:0007669"/>
    <property type="project" value="UniProtKB-KW"/>
</dbReference>
<organism evidence="6">
    <name type="scientific">Polysiphonia sertularioides</name>
    <dbReference type="NCBI Taxonomy" id="945028"/>
    <lineage>
        <taxon>Eukaryota</taxon>
        <taxon>Rhodophyta</taxon>
        <taxon>Florideophyceae</taxon>
        <taxon>Rhodymeniophycidae</taxon>
        <taxon>Ceramiales</taxon>
        <taxon>Rhodomelaceae</taxon>
        <taxon>Polysiphonioideae</taxon>
        <taxon>Polysiphonia</taxon>
    </lineage>
</organism>
<geneLocation type="chloroplast" evidence="6"/>
<dbReference type="NCBIfam" id="NF001860">
    <property type="entry name" value="PRK00595.1"/>
    <property type="match status" value="1"/>
</dbReference>
<evidence type="ECO:0000256" key="1">
    <source>
        <dbReference type="ARBA" id="ARBA00007596"/>
    </source>
</evidence>
<dbReference type="GO" id="GO:0006412">
    <property type="term" value="P:translation"/>
    <property type="evidence" value="ECO:0007669"/>
    <property type="project" value="UniProtKB-UniRule"/>
</dbReference>
<gene>
    <name evidence="5 6" type="primary">rpl33</name>
</gene>
<dbReference type="GO" id="GO:0003735">
    <property type="term" value="F:structural constituent of ribosome"/>
    <property type="evidence" value="ECO:0007669"/>
    <property type="project" value="InterPro"/>
</dbReference>
<dbReference type="PROSITE" id="PS00582">
    <property type="entry name" value="RIBOSOMAL_L33"/>
    <property type="match status" value="1"/>
</dbReference>
<keyword evidence="6" id="KW-0150">Chloroplast</keyword>
<reference evidence="6" key="1">
    <citation type="journal article" date="2017" name="J. Phycol.">
        <title>Analysis of chloroplast genomes and a supermatrix inform reclassification of the Rhodomelaceae (Rhodophyta).</title>
        <authorList>
            <person name="Diaz-Tapia P."/>
            <person name="Maggs C.A."/>
            <person name="West J.A."/>
            <person name="Verbruggen H."/>
        </authorList>
    </citation>
    <scope>NUCLEOTIDE SEQUENCE</scope>
    <source>
        <strain evidence="6">PD0863</strain>
    </source>
</reference>
<dbReference type="AlphaFoldDB" id="A0A1Z1M8T0"/>
<proteinExistence type="inferred from homology"/>
<evidence type="ECO:0000256" key="4">
    <source>
        <dbReference type="ARBA" id="ARBA00035276"/>
    </source>
</evidence>
<comment type="subcellular location">
    <subcellularLocation>
        <location evidence="5">Plastid</location>
        <location evidence="5">Chloroplast</location>
    </subcellularLocation>
</comment>
<dbReference type="EMBL" id="MF101423">
    <property type="protein sequence ID" value="ARW62488.1"/>
    <property type="molecule type" value="Genomic_DNA"/>
</dbReference>
<name>A0A1Z1M8T0_9FLOR</name>
<dbReference type="InterPro" id="IPR001705">
    <property type="entry name" value="Ribosomal_bL33"/>
</dbReference>
<dbReference type="Gene3D" id="2.20.28.120">
    <property type="entry name" value="Ribosomal protein L33"/>
    <property type="match status" value="1"/>
</dbReference>
<dbReference type="NCBIfam" id="NF001764">
    <property type="entry name" value="PRK00504.1"/>
    <property type="match status" value="1"/>
</dbReference>
<protein>
    <recommendedName>
        <fullName evidence="4 5">Large ribosomal subunit protein bL33c</fullName>
    </recommendedName>
</protein>
<dbReference type="HAMAP" id="MF_00294">
    <property type="entry name" value="Ribosomal_bL33"/>
    <property type="match status" value="1"/>
</dbReference>
<dbReference type="PANTHER" id="PTHR43168:SF2">
    <property type="entry name" value="LARGE RIBOSOMAL SUBUNIT PROTEIN BL33C"/>
    <property type="match status" value="1"/>
</dbReference>
<dbReference type="RefSeq" id="YP_009393926.1">
    <property type="nucleotide sequence ID" value="NC_035270.1"/>
</dbReference>
<dbReference type="InterPro" id="IPR011332">
    <property type="entry name" value="Ribosomal_zn-bd"/>
</dbReference>
<accession>A0A1Z1M8T0</accession>
<keyword evidence="6" id="KW-0934">Plastid</keyword>
<evidence type="ECO:0000256" key="5">
    <source>
        <dbReference type="HAMAP-Rule" id="MF_00294"/>
    </source>
</evidence>
<dbReference type="SUPFAM" id="SSF57829">
    <property type="entry name" value="Zn-binding ribosomal proteins"/>
    <property type="match status" value="1"/>
</dbReference>
<dbReference type="InterPro" id="IPR038584">
    <property type="entry name" value="Ribosomal_bL33_sf"/>
</dbReference>
<evidence type="ECO:0000256" key="2">
    <source>
        <dbReference type="ARBA" id="ARBA00022980"/>
    </source>
</evidence>
<evidence type="ECO:0000313" key="6">
    <source>
        <dbReference type="EMBL" id="ARW62488.1"/>
    </source>
</evidence>
<dbReference type="Pfam" id="PF00471">
    <property type="entry name" value="Ribosomal_L33"/>
    <property type="match status" value="1"/>
</dbReference>
<evidence type="ECO:0000256" key="3">
    <source>
        <dbReference type="ARBA" id="ARBA00023274"/>
    </source>
</evidence>
<dbReference type="NCBIfam" id="TIGR01023">
    <property type="entry name" value="rpmG_bact"/>
    <property type="match status" value="1"/>
</dbReference>
<dbReference type="GeneID" id="33355703"/>
<comment type="similarity">
    <text evidence="1 5">Belongs to the bacterial ribosomal protein bL33 family.</text>
</comment>
<keyword evidence="2 5" id="KW-0689">Ribosomal protein</keyword>
<dbReference type="InterPro" id="IPR018264">
    <property type="entry name" value="Ribosomal_bL33_CS"/>
</dbReference>
<dbReference type="GO" id="GO:0009507">
    <property type="term" value="C:chloroplast"/>
    <property type="evidence" value="ECO:0007669"/>
    <property type="project" value="UniProtKB-SubCell"/>
</dbReference>
<dbReference type="GO" id="GO:0005840">
    <property type="term" value="C:ribosome"/>
    <property type="evidence" value="ECO:0007669"/>
    <property type="project" value="UniProtKB-KW"/>
</dbReference>